<keyword evidence="1" id="KW-0040">ANK repeat</keyword>
<sequence length="248" mass="28137">MFEKDAVRDSFNELIQFLHDKEFDKAERLLAEQPNLRQYSDSTGRKPFHYAAISGYYEFVKTEIEKNPSMVYVVDDDNWTILMMAASAGQLEIVRLLLSYSKNDDFLKSFPLRHINQKNSSGLSALHYACSKDHLQIVQELLEKGADINAQDDRGATPLHRAASKGNKRIVNFLLNYKNQIQVNLVNREGDTPLHLACEDGQFEVATLLANYGANINKMNREEKTPLDLVKDAQVKQKLIEAARSSGS</sequence>
<evidence type="ECO:0000313" key="2">
    <source>
        <dbReference type="EMBL" id="CAD2153644.1"/>
    </source>
</evidence>
<proteinExistence type="predicted"/>
<protein>
    <submittedName>
        <fullName evidence="2">Uncharacterized protein</fullName>
    </submittedName>
</protein>
<dbReference type="InterPro" id="IPR036770">
    <property type="entry name" value="Ankyrin_rpt-contain_sf"/>
</dbReference>
<comment type="caution">
    <text evidence="2">The sequence shown here is derived from an EMBL/GenBank/DDBJ whole genome shotgun (WGS) entry which is preliminary data.</text>
</comment>
<feature type="repeat" description="ANK" evidence="1">
    <location>
        <begin position="189"/>
        <end position="221"/>
    </location>
</feature>
<dbReference type="SUPFAM" id="SSF48403">
    <property type="entry name" value="Ankyrin repeat"/>
    <property type="match status" value="1"/>
</dbReference>
<dbReference type="Proteomes" id="UP000580250">
    <property type="component" value="Unassembled WGS sequence"/>
</dbReference>
<evidence type="ECO:0000256" key="1">
    <source>
        <dbReference type="PROSITE-ProRule" id="PRU00023"/>
    </source>
</evidence>
<reference evidence="2 3" key="1">
    <citation type="submission" date="2020-08" db="EMBL/GenBank/DDBJ databases">
        <authorList>
            <person name="Koutsovoulos G."/>
            <person name="Danchin GJ E."/>
        </authorList>
    </citation>
    <scope>NUCLEOTIDE SEQUENCE [LARGE SCALE GENOMIC DNA]</scope>
</reference>
<dbReference type="Pfam" id="PF12796">
    <property type="entry name" value="Ank_2"/>
    <property type="match status" value="1"/>
</dbReference>
<dbReference type="PANTHER" id="PTHR24125:SF5">
    <property type="entry name" value="ANKYRIN REPEAT PROTEIN"/>
    <property type="match status" value="1"/>
</dbReference>
<dbReference type="PANTHER" id="PTHR24125">
    <property type="entry name" value="ANKYRIN REPEAT AND DEATH DOMAIN-CONTAINING PROTEIN"/>
    <property type="match status" value="1"/>
</dbReference>
<dbReference type="InterPro" id="IPR052457">
    <property type="entry name" value="Ankyrin-DD_containing_protein"/>
</dbReference>
<dbReference type="EMBL" id="CAJEWN010000054">
    <property type="protein sequence ID" value="CAD2153644.1"/>
    <property type="molecule type" value="Genomic_DNA"/>
</dbReference>
<name>A0A6V7UCU2_MELEN</name>
<accession>A0A6V7UCU2</accession>
<dbReference type="PROSITE" id="PS50297">
    <property type="entry name" value="ANK_REP_REGION"/>
    <property type="match status" value="3"/>
</dbReference>
<dbReference type="AlphaFoldDB" id="A0A6V7UCU2"/>
<feature type="repeat" description="ANK" evidence="1">
    <location>
        <begin position="154"/>
        <end position="176"/>
    </location>
</feature>
<dbReference type="InterPro" id="IPR002110">
    <property type="entry name" value="Ankyrin_rpt"/>
</dbReference>
<dbReference type="PROSITE" id="PS50088">
    <property type="entry name" value="ANK_REPEAT"/>
    <property type="match status" value="4"/>
</dbReference>
<organism evidence="2 3">
    <name type="scientific">Meloidogyne enterolobii</name>
    <name type="common">Root-knot nematode worm</name>
    <name type="synonym">Meloidogyne mayaguensis</name>
    <dbReference type="NCBI Taxonomy" id="390850"/>
    <lineage>
        <taxon>Eukaryota</taxon>
        <taxon>Metazoa</taxon>
        <taxon>Ecdysozoa</taxon>
        <taxon>Nematoda</taxon>
        <taxon>Chromadorea</taxon>
        <taxon>Rhabditida</taxon>
        <taxon>Tylenchina</taxon>
        <taxon>Tylenchomorpha</taxon>
        <taxon>Tylenchoidea</taxon>
        <taxon>Meloidogynidae</taxon>
        <taxon>Meloidogyninae</taxon>
        <taxon>Meloidogyne</taxon>
    </lineage>
</organism>
<dbReference type="Gene3D" id="1.25.40.20">
    <property type="entry name" value="Ankyrin repeat-containing domain"/>
    <property type="match status" value="1"/>
</dbReference>
<feature type="repeat" description="ANK" evidence="1">
    <location>
        <begin position="77"/>
        <end position="109"/>
    </location>
</feature>
<dbReference type="PRINTS" id="PR01415">
    <property type="entry name" value="ANKYRIN"/>
</dbReference>
<dbReference type="SMART" id="SM00248">
    <property type="entry name" value="ANK"/>
    <property type="match status" value="5"/>
</dbReference>
<feature type="repeat" description="ANK" evidence="1">
    <location>
        <begin position="121"/>
        <end position="153"/>
    </location>
</feature>
<dbReference type="OrthoDB" id="1577640at2759"/>
<gene>
    <name evidence="2" type="ORF">MENT_LOCUS11190</name>
</gene>
<dbReference type="Pfam" id="PF13857">
    <property type="entry name" value="Ank_5"/>
    <property type="match status" value="1"/>
</dbReference>
<evidence type="ECO:0000313" key="3">
    <source>
        <dbReference type="Proteomes" id="UP000580250"/>
    </source>
</evidence>